<protein>
    <recommendedName>
        <fullName evidence="4">Knottin scorpion toxin-like domain-containing protein</fullName>
    </recommendedName>
</protein>
<evidence type="ECO:0000256" key="1">
    <source>
        <dbReference type="SAM" id="SignalP"/>
    </source>
</evidence>
<accession>V4MA52</accession>
<evidence type="ECO:0000313" key="2">
    <source>
        <dbReference type="EMBL" id="ESQ53244.1"/>
    </source>
</evidence>
<dbReference type="Gramene" id="ESQ53244">
    <property type="protein sequence ID" value="ESQ53244"/>
    <property type="gene ID" value="EUTSA_v10026706mg"/>
</dbReference>
<organism evidence="2 3">
    <name type="scientific">Eutrema salsugineum</name>
    <name type="common">Saltwater cress</name>
    <name type="synonym">Sisymbrium salsugineum</name>
    <dbReference type="NCBI Taxonomy" id="72664"/>
    <lineage>
        <taxon>Eukaryota</taxon>
        <taxon>Viridiplantae</taxon>
        <taxon>Streptophyta</taxon>
        <taxon>Embryophyta</taxon>
        <taxon>Tracheophyta</taxon>
        <taxon>Spermatophyta</taxon>
        <taxon>Magnoliopsida</taxon>
        <taxon>eudicotyledons</taxon>
        <taxon>Gunneridae</taxon>
        <taxon>Pentapetalae</taxon>
        <taxon>rosids</taxon>
        <taxon>malvids</taxon>
        <taxon>Brassicales</taxon>
        <taxon>Brassicaceae</taxon>
        <taxon>Eutremeae</taxon>
        <taxon>Eutrema</taxon>
    </lineage>
</organism>
<keyword evidence="1" id="KW-0732">Signal</keyword>
<dbReference type="AlphaFoldDB" id="V4MA52"/>
<evidence type="ECO:0008006" key="4">
    <source>
        <dbReference type="Google" id="ProtNLM"/>
    </source>
</evidence>
<sequence>MDKIRSLVVISTIAIILLLVITEQANAEDRWCGSRCTTTDACNKECTSHPAYSSGECINVGTYKACCCVVKDYPPRLPNL</sequence>
<reference evidence="2 3" key="1">
    <citation type="journal article" date="2013" name="Front. Plant Sci.">
        <title>The Reference Genome of the Halophytic Plant Eutrema salsugineum.</title>
        <authorList>
            <person name="Yang R."/>
            <person name="Jarvis D.E."/>
            <person name="Chen H."/>
            <person name="Beilstein M.A."/>
            <person name="Grimwood J."/>
            <person name="Jenkins J."/>
            <person name="Shu S."/>
            <person name="Prochnik S."/>
            <person name="Xin M."/>
            <person name="Ma C."/>
            <person name="Schmutz J."/>
            <person name="Wing R.A."/>
            <person name="Mitchell-Olds T."/>
            <person name="Schumaker K.S."/>
            <person name="Wang X."/>
        </authorList>
    </citation>
    <scope>NUCLEOTIDE SEQUENCE [LARGE SCALE GENOMIC DNA]</scope>
</reference>
<dbReference type="Proteomes" id="UP000030689">
    <property type="component" value="Unassembled WGS sequence"/>
</dbReference>
<feature type="chain" id="PRO_5004722416" description="Knottin scorpion toxin-like domain-containing protein" evidence="1">
    <location>
        <begin position="28"/>
        <end position="80"/>
    </location>
</feature>
<gene>
    <name evidence="2" type="ORF">EUTSA_v10026706mg</name>
</gene>
<dbReference type="KEGG" id="eus:EUTSA_v10026706mg"/>
<keyword evidence="3" id="KW-1185">Reference proteome</keyword>
<evidence type="ECO:0000313" key="3">
    <source>
        <dbReference type="Proteomes" id="UP000030689"/>
    </source>
</evidence>
<dbReference type="EMBL" id="KI517384">
    <property type="protein sequence ID" value="ESQ53244.1"/>
    <property type="molecule type" value="Genomic_DNA"/>
</dbReference>
<name>V4MA52_EUTSA</name>
<feature type="signal peptide" evidence="1">
    <location>
        <begin position="1"/>
        <end position="27"/>
    </location>
</feature>
<proteinExistence type="predicted"/>